<feature type="compositionally biased region" description="Polar residues" evidence="2">
    <location>
        <begin position="232"/>
        <end position="241"/>
    </location>
</feature>
<dbReference type="Proteomes" id="UP001623349">
    <property type="component" value="Unassembled WGS sequence"/>
</dbReference>
<feature type="region of interest" description="Disordered" evidence="2">
    <location>
        <begin position="1"/>
        <end position="79"/>
    </location>
</feature>
<comment type="similarity">
    <text evidence="1">Belongs to the FAM221 family.</text>
</comment>
<feature type="compositionally biased region" description="Basic and acidic residues" evidence="2">
    <location>
        <begin position="14"/>
        <end position="25"/>
    </location>
</feature>
<evidence type="ECO:0000313" key="3">
    <source>
        <dbReference type="EMBL" id="GAB1288443.1"/>
    </source>
</evidence>
<dbReference type="EMBL" id="BAAFST010000004">
    <property type="protein sequence ID" value="GAB1288443.1"/>
    <property type="molecule type" value="Genomic_DNA"/>
</dbReference>
<proteinExistence type="inferred from homology"/>
<dbReference type="InterPro" id="IPR026755">
    <property type="entry name" value="Fam221a/b"/>
</dbReference>
<comment type="caution">
    <text evidence="3">The sequence shown here is derived from an EMBL/GenBank/DDBJ whole genome shotgun (WGS) entry which is preliminary data.</text>
</comment>
<evidence type="ECO:0000256" key="1">
    <source>
        <dbReference type="ARBA" id="ARBA00011026"/>
    </source>
</evidence>
<organism evidence="3 4">
    <name type="scientific">Apodemus speciosus</name>
    <name type="common">Large Japanese field mouse</name>
    <dbReference type="NCBI Taxonomy" id="105296"/>
    <lineage>
        <taxon>Eukaryota</taxon>
        <taxon>Metazoa</taxon>
        <taxon>Chordata</taxon>
        <taxon>Craniata</taxon>
        <taxon>Vertebrata</taxon>
        <taxon>Euteleostomi</taxon>
        <taxon>Mammalia</taxon>
        <taxon>Eutheria</taxon>
        <taxon>Euarchontoglires</taxon>
        <taxon>Glires</taxon>
        <taxon>Rodentia</taxon>
        <taxon>Myomorpha</taxon>
        <taxon>Muroidea</taxon>
        <taxon>Muridae</taxon>
        <taxon>Murinae</taxon>
        <taxon>Apodemus</taxon>
    </lineage>
</organism>
<feature type="compositionally biased region" description="Polar residues" evidence="2">
    <location>
        <begin position="32"/>
        <end position="49"/>
    </location>
</feature>
<feature type="region of interest" description="Disordered" evidence="2">
    <location>
        <begin position="200"/>
        <end position="291"/>
    </location>
</feature>
<dbReference type="PANTHER" id="PTHR31214:SF3">
    <property type="entry name" value="PROTEIN FAM221B"/>
    <property type="match status" value="1"/>
</dbReference>
<sequence length="449" mass="49999">MEANQTVEGPQSSKDAKEHPSLKDPDPEDLSEATTHETPLQLSSSQKYSQPPEVRVDTSASLKPDTKGSEDLWDPSVSETLLMSGVSDLLSPPSQTSPQSVTSLEKAIAEIPLEDLAFETLISEVKEEPPKVSPTASISKYETLISEVQKEHPEVSPTANIPEYETLISEVQKEPPEVSPTANIPEYETLIFEVQKEPLEVSPTTSIPESSHGLTSDTVPQTQVPESEHFQKQSLSEPSTQAKEDTPTKEGEAEEAERTAGTSKITAAKSALRAKKKKEKRAGGATSRPAVPAKRAELVEVAKAVHREQADDQVNNLFQWEKNSALKAIQTGTMVFHIPLYVGIYIGWRCPHYLWDCFRIGDESKCFCGHLLREHQIISEEVGCFCSSFESNFLCAACDRRWEEHETFFETEETRRRGKRPYGNKHRQELAQAFLSLAKINNKVEAQRI</sequence>
<evidence type="ECO:0000256" key="2">
    <source>
        <dbReference type="SAM" id="MobiDB-lite"/>
    </source>
</evidence>
<feature type="compositionally biased region" description="Polar residues" evidence="2">
    <location>
        <begin position="202"/>
        <end position="225"/>
    </location>
</feature>
<evidence type="ECO:0000313" key="4">
    <source>
        <dbReference type="Proteomes" id="UP001623349"/>
    </source>
</evidence>
<gene>
    <name evidence="3" type="ORF">APTSU1_000367300</name>
</gene>
<dbReference type="PANTHER" id="PTHR31214">
    <property type="entry name" value="PROTEIN FAM221A-RELATED"/>
    <property type="match status" value="1"/>
</dbReference>
<feature type="compositionally biased region" description="Low complexity" evidence="2">
    <location>
        <begin position="259"/>
        <end position="271"/>
    </location>
</feature>
<name>A0ABQ0ENL4_APOSI</name>
<reference evidence="3 4" key="1">
    <citation type="submission" date="2024-08" db="EMBL/GenBank/DDBJ databases">
        <title>The draft genome of Apodemus speciosus.</title>
        <authorList>
            <person name="Nabeshima K."/>
            <person name="Suzuki S."/>
            <person name="Onuma M."/>
        </authorList>
    </citation>
    <scope>NUCLEOTIDE SEQUENCE [LARGE SCALE GENOMIC DNA]</scope>
    <source>
        <strain evidence="3">IB14-021</strain>
    </source>
</reference>
<accession>A0ABQ0ENL4</accession>
<feature type="compositionally biased region" description="Basic and acidic residues" evidence="2">
    <location>
        <begin position="242"/>
        <end position="251"/>
    </location>
</feature>
<feature type="compositionally biased region" description="Polar residues" evidence="2">
    <location>
        <begin position="1"/>
        <end position="13"/>
    </location>
</feature>
<keyword evidence="4" id="KW-1185">Reference proteome</keyword>
<protein>
    <submittedName>
        <fullName evidence="3">Protein FAM221B</fullName>
    </submittedName>
</protein>